<dbReference type="Pfam" id="PF00668">
    <property type="entry name" value="Condensation"/>
    <property type="match status" value="1"/>
</dbReference>
<comment type="caution">
    <text evidence="3">The sequence shown here is derived from an EMBL/GenBank/DDBJ whole genome shotgun (WGS) entry which is preliminary data.</text>
</comment>
<evidence type="ECO:0000259" key="1">
    <source>
        <dbReference type="Pfam" id="PF00501"/>
    </source>
</evidence>
<name>A0ABU6JK40_9BURK</name>
<evidence type="ECO:0000259" key="2">
    <source>
        <dbReference type="Pfam" id="PF00668"/>
    </source>
</evidence>
<organism evidence="3 4">
    <name type="scientific">Noviherbaspirillum album</name>
    <dbReference type="NCBI Taxonomy" id="3080276"/>
    <lineage>
        <taxon>Bacteria</taxon>
        <taxon>Pseudomonadati</taxon>
        <taxon>Pseudomonadota</taxon>
        <taxon>Betaproteobacteria</taxon>
        <taxon>Burkholderiales</taxon>
        <taxon>Oxalobacteraceae</taxon>
        <taxon>Noviherbaspirillum</taxon>
    </lineage>
</organism>
<dbReference type="PROSITE" id="PS00455">
    <property type="entry name" value="AMP_BINDING"/>
    <property type="match status" value="1"/>
</dbReference>
<dbReference type="EMBL" id="JAWIIV010000096">
    <property type="protein sequence ID" value="MEC4723876.1"/>
    <property type="molecule type" value="Genomic_DNA"/>
</dbReference>
<sequence>MFSKNDIKDIRALTPMQRGMLHHALLDPHSHAYHEQLVLRIDGRLDPQRLETAWQRVVDAQDALRGRFLSERVSNPVHVIPHHEKVTLVRHTVADVSRTAAPDALPVEVEAFLACDKADRFDLANAHPMRVALFSAPDGQHWMVWSFHHILLDGWSIGIVLQQLRAFYDGSTPAEPNADYTRYLQWLVARDTNASLQYWQSKLTGFSTDGLRQAASAGTEAHATATVDGATLQTLRALLQTQRVSMHHLLLCGWALCLGRYLDRRDVIVPTVLAGRPADIDHADRLVGLMINTVPMRVSWNDTDTVIALLQKVRDDSLEAARHQYISMADIQSATGRLPIDHVLLVQGMPGQDVLGQGIGEAAIGWAGFRESIPYGLEISLSPTNDGISISLRGNHDAAFLQGLADSLRAMLSVMAANPYQLLRDTELVDDAQRSRLQAWGDGGPAAPHGSILQAFDAQAASSPEAIAIAGDGGELSYRELSLRANCIARALHADGGFAPDTAVALVSRRDAGLVAGLLGILRAGGAYVPVDPDFPAERIRQMLEGSGCRHVLASSDLAATLPALPGVRVLHLEALLSGTHGTEADSAADNAADTAPRAAITPDSLAYVIFTSGSTGTPKGAML</sequence>
<keyword evidence="4" id="KW-1185">Reference proteome</keyword>
<feature type="domain" description="Condensation" evidence="2">
    <location>
        <begin position="9"/>
        <end position="437"/>
    </location>
</feature>
<evidence type="ECO:0000313" key="3">
    <source>
        <dbReference type="EMBL" id="MEC4723876.1"/>
    </source>
</evidence>
<dbReference type="Gene3D" id="3.30.559.10">
    <property type="entry name" value="Chloramphenicol acetyltransferase-like domain"/>
    <property type="match status" value="1"/>
</dbReference>
<protein>
    <submittedName>
        <fullName evidence="3">Condensation domain-containing protein</fullName>
    </submittedName>
</protein>
<accession>A0ABU6JK40</accession>
<feature type="non-terminal residue" evidence="3">
    <location>
        <position position="624"/>
    </location>
</feature>
<dbReference type="InterPro" id="IPR023213">
    <property type="entry name" value="CAT-like_dom_sf"/>
</dbReference>
<evidence type="ECO:0000313" key="4">
    <source>
        <dbReference type="Proteomes" id="UP001352263"/>
    </source>
</evidence>
<dbReference type="InterPro" id="IPR020845">
    <property type="entry name" value="AMP-binding_CS"/>
</dbReference>
<dbReference type="Pfam" id="PF00501">
    <property type="entry name" value="AMP-binding"/>
    <property type="match status" value="1"/>
</dbReference>
<dbReference type="InterPro" id="IPR001242">
    <property type="entry name" value="Condensation_dom"/>
</dbReference>
<feature type="domain" description="AMP-dependent synthetase/ligase" evidence="1">
    <location>
        <begin position="456"/>
        <end position="624"/>
    </location>
</feature>
<dbReference type="Gene3D" id="3.30.559.30">
    <property type="entry name" value="Nonribosomal peptide synthetase, condensation domain"/>
    <property type="match status" value="1"/>
</dbReference>
<dbReference type="Proteomes" id="UP001352263">
    <property type="component" value="Unassembled WGS sequence"/>
</dbReference>
<dbReference type="SUPFAM" id="SSF56801">
    <property type="entry name" value="Acetyl-CoA synthetase-like"/>
    <property type="match status" value="1"/>
</dbReference>
<gene>
    <name evidence="3" type="ORF">RY831_32750</name>
</gene>
<dbReference type="Gene3D" id="3.40.50.980">
    <property type="match status" value="2"/>
</dbReference>
<dbReference type="RefSeq" id="WP_326510470.1">
    <property type="nucleotide sequence ID" value="NZ_JAWIIV010000096.1"/>
</dbReference>
<dbReference type="InterPro" id="IPR000873">
    <property type="entry name" value="AMP-dep_synth/lig_dom"/>
</dbReference>
<proteinExistence type="predicted"/>
<reference evidence="3 4" key="1">
    <citation type="submission" date="2023-10" db="EMBL/GenBank/DDBJ databases">
        <title>Noviherbaspirillum sp. CPCC 100848 genome assembly.</title>
        <authorList>
            <person name="Li X.Y."/>
            <person name="Fang X.M."/>
        </authorList>
    </citation>
    <scope>NUCLEOTIDE SEQUENCE [LARGE SCALE GENOMIC DNA]</scope>
    <source>
        <strain evidence="3 4">CPCC 100848</strain>
    </source>
</reference>
<dbReference type="PANTHER" id="PTHR45527">
    <property type="entry name" value="NONRIBOSOMAL PEPTIDE SYNTHETASE"/>
    <property type="match status" value="1"/>
</dbReference>
<dbReference type="SUPFAM" id="SSF52777">
    <property type="entry name" value="CoA-dependent acyltransferases"/>
    <property type="match status" value="2"/>
</dbReference>
<dbReference type="PANTHER" id="PTHR45527:SF1">
    <property type="entry name" value="FATTY ACID SYNTHASE"/>
    <property type="match status" value="1"/>
</dbReference>